<comment type="caution">
    <text evidence="3">The sequence shown here is derived from an EMBL/GenBank/DDBJ whole genome shotgun (WGS) entry which is preliminary data.</text>
</comment>
<keyword evidence="1" id="KW-0547">Nucleotide-binding</keyword>
<keyword evidence="3" id="KW-0808">Transferase</keyword>
<protein>
    <submittedName>
        <fullName evidence="3">Serine/threonine protein kinase</fullName>
    </submittedName>
</protein>
<dbReference type="InterPro" id="IPR011009">
    <property type="entry name" value="Kinase-like_dom_sf"/>
</dbReference>
<keyword evidence="1" id="KW-0067">ATP-binding</keyword>
<sequence>MSDLIGRQIGQYTVTGVLGTGGMATVYRARQGNIERDVAIKVIQ</sequence>
<proteinExistence type="predicted"/>
<evidence type="ECO:0000313" key="4">
    <source>
        <dbReference type="Proteomes" id="UP000228947"/>
    </source>
</evidence>
<accession>A0A2M8PAV1</accession>
<dbReference type="EMBL" id="PGTM01000307">
    <property type="protein sequence ID" value="PJF34667.1"/>
    <property type="molecule type" value="Genomic_DNA"/>
</dbReference>
<evidence type="ECO:0000313" key="2">
    <source>
        <dbReference type="EMBL" id="PJF34667.1"/>
    </source>
</evidence>
<dbReference type="EMBL" id="PGTL01000041">
    <property type="protein sequence ID" value="PJF42008.1"/>
    <property type="molecule type" value="Genomic_DNA"/>
</dbReference>
<dbReference type="PROSITE" id="PS00107">
    <property type="entry name" value="PROTEIN_KINASE_ATP"/>
    <property type="match status" value="1"/>
</dbReference>
<dbReference type="Proteomes" id="UP000228947">
    <property type="component" value="Unassembled WGS sequence"/>
</dbReference>
<feature type="binding site" evidence="1">
    <location>
        <position position="41"/>
    </location>
    <ligand>
        <name>ATP</name>
        <dbReference type="ChEBI" id="CHEBI:30616"/>
    </ligand>
</feature>
<dbReference type="InterPro" id="IPR017441">
    <property type="entry name" value="Protein_kinase_ATP_BS"/>
</dbReference>
<organism evidence="3 4">
    <name type="scientific">Candidatus Thermofonsia Clade 1 bacterium</name>
    <dbReference type="NCBI Taxonomy" id="2364210"/>
    <lineage>
        <taxon>Bacteria</taxon>
        <taxon>Bacillati</taxon>
        <taxon>Chloroflexota</taxon>
        <taxon>Candidatus Thermofontia</taxon>
        <taxon>Candidatus Thermofonsia Clade 1</taxon>
    </lineage>
</organism>
<reference evidence="4 5" key="1">
    <citation type="submission" date="2017-11" db="EMBL/GenBank/DDBJ databases">
        <title>Evolution of Phototrophy in the Chloroflexi Phylum Driven by Horizontal Gene Transfer.</title>
        <authorList>
            <person name="Ward L.M."/>
            <person name="Hemp J."/>
            <person name="Shih P.M."/>
            <person name="Mcglynn S.E."/>
            <person name="Fischer W."/>
        </authorList>
    </citation>
    <scope>NUCLEOTIDE SEQUENCE [LARGE SCALE GENOMIC DNA]</scope>
    <source>
        <strain evidence="3">CP1_1M</strain>
        <strain evidence="2">JP3_13</strain>
    </source>
</reference>
<evidence type="ECO:0000313" key="5">
    <source>
        <dbReference type="Proteomes" id="UP000229681"/>
    </source>
</evidence>
<dbReference type="Gene3D" id="3.30.200.20">
    <property type="entry name" value="Phosphorylase Kinase, domain 1"/>
    <property type="match status" value="1"/>
</dbReference>
<gene>
    <name evidence="2" type="ORF">CUN49_14490</name>
    <name evidence="3" type="ORF">CUN50_05725</name>
</gene>
<dbReference type="GO" id="GO:0005524">
    <property type="term" value="F:ATP binding"/>
    <property type="evidence" value="ECO:0007669"/>
    <property type="project" value="UniProtKB-UniRule"/>
</dbReference>
<evidence type="ECO:0000256" key="1">
    <source>
        <dbReference type="PROSITE-ProRule" id="PRU10141"/>
    </source>
</evidence>
<evidence type="ECO:0000313" key="3">
    <source>
        <dbReference type="EMBL" id="PJF42008.1"/>
    </source>
</evidence>
<accession>A0A2M8PWV6</accession>
<name>A0A2M8PWV6_9CHLR</name>
<dbReference type="SUPFAM" id="SSF56112">
    <property type="entry name" value="Protein kinase-like (PK-like)"/>
    <property type="match status" value="1"/>
</dbReference>
<dbReference type="AlphaFoldDB" id="A0A2M8PWV6"/>
<dbReference type="GO" id="GO:0004674">
    <property type="term" value="F:protein serine/threonine kinase activity"/>
    <property type="evidence" value="ECO:0007669"/>
    <property type="project" value="UniProtKB-KW"/>
</dbReference>
<dbReference type="Proteomes" id="UP000229681">
    <property type="component" value="Unassembled WGS sequence"/>
</dbReference>
<keyword evidence="3" id="KW-0723">Serine/threonine-protein kinase</keyword>
<keyword evidence="3" id="KW-0418">Kinase</keyword>
<feature type="non-terminal residue" evidence="3">
    <location>
        <position position="44"/>
    </location>
</feature>